<dbReference type="EMBL" id="BLLK01000054">
    <property type="protein sequence ID" value="GFH56612.1"/>
    <property type="molecule type" value="Genomic_DNA"/>
</dbReference>
<feature type="compositionally biased region" description="Basic and acidic residues" evidence="1">
    <location>
        <begin position="22"/>
        <end position="37"/>
    </location>
</feature>
<name>A0AAD3HAG2_9STRA</name>
<dbReference type="Proteomes" id="UP001054902">
    <property type="component" value="Unassembled WGS sequence"/>
</dbReference>
<keyword evidence="3" id="KW-1185">Reference proteome</keyword>
<accession>A0AAD3HAG2</accession>
<evidence type="ECO:0000256" key="1">
    <source>
        <dbReference type="SAM" id="MobiDB-lite"/>
    </source>
</evidence>
<protein>
    <submittedName>
        <fullName evidence="2">Uncharacterized protein</fullName>
    </submittedName>
</protein>
<comment type="caution">
    <text evidence="2">The sequence shown here is derived from an EMBL/GenBank/DDBJ whole genome shotgun (WGS) entry which is preliminary data.</text>
</comment>
<reference evidence="2 3" key="1">
    <citation type="journal article" date="2021" name="Sci. Rep.">
        <title>The genome of the diatom Chaetoceros tenuissimus carries an ancient integrated fragment of an extant virus.</title>
        <authorList>
            <person name="Hongo Y."/>
            <person name="Kimura K."/>
            <person name="Takaki Y."/>
            <person name="Yoshida Y."/>
            <person name="Baba S."/>
            <person name="Kobayashi G."/>
            <person name="Nagasaki K."/>
            <person name="Hano T."/>
            <person name="Tomaru Y."/>
        </authorList>
    </citation>
    <scope>NUCLEOTIDE SEQUENCE [LARGE SCALE GENOMIC DNA]</scope>
    <source>
        <strain evidence="2 3">NIES-3715</strain>
    </source>
</reference>
<feature type="compositionally biased region" description="Pro residues" evidence="1">
    <location>
        <begin position="1"/>
        <end position="18"/>
    </location>
</feature>
<dbReference type="AlphaFoldDB" id="A0AAD3HAG2"/>
<organism evidence="2 3">
    <name type="scientific">Chaetoceros tenuissimus</name>
    <dbReference type="NCBI Taxonomy" id="426638"/>
    <lineage>
        <taxon>Eukaryota</taxon>
        <taxon>Sar</taxon>
        <taxon>Stramenopiles</taxon>
        <taxon>Ochrophyta</taxon>
        <taxon>Bacillariophyta</taxon>
        <taxon>Coscinodiscophyceae</taxon>
        <taxon>Chaetocerotophycidae</taxon>
        <taxon>Chaetocerotales</taxon>
        <taxon>Chaetocerotaceae</taxon>
        <taxon>Chaetoceros</taxon>
    </lineage>
</organism>
<evidence type="ECO:0000313" key="2">
    <source>
        <dbReference type="EMBL" id="GFH56612.1"/>
    </source>
</evidence>
<evidence type="ECO:0000313" key="3">
    <source>
        <dbReference type="Proteomes" id="UP001054902"/>
    </source>
</evidence>
<feature type="region of interest" description="Disordered" evidence="1">
    <location>
        <begin position="1"/>
        <end position="41"/>
    </location>
</feature>
<proteinExistence type="predicted"/>
<sequence length="259" mass="29108">MSEPNSQPPVPAPAPAPAPSSGDERQPPTRIPVRDWNRNNNNALRNFKGKEASLPVLGTRKEAWTQNTTHFLKELENYVLRNFKQPAPIARGIVELEDPNNFLSDELQTLTRCMEKLVTLAEATATETDVEKVKREADNADKLAAVKLYQSSQMAIFSKKMDVTTSNMTTLWGIIIGQCTKALVADIRAEHDYEDKAEAFDSIWLLKTIKRIVHRVTASSNDFHTAFCSIKNLYKFRQGNQRILQWDHQPSGTSKPGGC</sequence>
<gene>
    <name evidence="2" type="ORF">CTEN210_13088</name>
</gene>